<dbReference type="KEGG" id="hhu:AR456_14390"/>
<dbReference type="STRING" id="1178482.AR456_14390"/>
<dbReference type="AlphaFoldDB" id="W1N7W1"/>
<evidence type="ECO:0000256" key="1">
    <source>
        <dbReference type="SAM" id="Phobius"/>
    </source>
</evidence>
<dbReference type="InterPro" id="IPR020422">
    <property type="entry name" value="TYR_PHOSPHATASE_DUAL_dom"/>
</dbReference>
<feature type="transmembrane region" description="Helical" evidence="1">
    <location>
        <begin position="92"/>
        <end position="114"/>
    </location>
</feature>
<dbReference type="InterPro" id="IPR000340">
    <property type="entry name" value="Dual-sp_phosphatase_cat-dom"/>
</dbReference>
<keyword evidence="4" id="KW-1185">Reference proteome</keyword>
<comment type="caution">
    <text evidence="3">The sequence shown here is derived from an EMBL/GenBank/DDBJ whole genome shotgun (WGS) entry which is preliminary data.</text>
</comment>
<gene>
    <name evidence="3" type="ORF">BJB45_12725</name>
</gene>
<evidence type="ECO:0000313" key="3">
    <source>
        <dbReference type="EMBL" id="ERL51647.1"/>
    </source>
</evidence>
<reference evidence="3 4" key="1">
    <citation type="submission" date="2013-08" db="EMBL/GenBank/DDBJ databases">
        <title>draft genome of Halomonas huanghegensis, strain BJGMM-B45T.</title>
        <authorList>
            <person name="Miao C."/>
            <person name="Wan Y."/>
            <person name="Jin W."/>
        </authorList>
    </citation>
    <scope>NUCLEOTIDE SEQUENCE [LARGE SCALE GENOMIC DNA]</scope>
    <source>
        <strain evidence="3 4">BJGMM-B45</strain>
    </source>
</reference>
<dbReference type="EMBL" id="AVBC01000021">
    <property type="protein sequence ID" value="ERL51647.1"/>
    <property type="molecule type" value="Genomic_DNA"/>
</dbReference>
<dbReference type="SUPFAM" id="SSF52799">
    <property type="entry name" value="(Phosphotyrosine protein) phosphatases II"/>
    <property type="match status" value="1"/>
</dbReference>
<dbReference type="InterPro" id="IPR029021">
    <property type="entry name" value="Prot-tyrosine_phosphatase-like"/>
</dbReference>
<keyword evidence="1" id="KW-0472">Membrane</keyword>
<feature type="domain" description="Tyrosine specific protein phosphatases" evidence="2">
    <location>
        <begin position="362"/>
        <end position="430"/>
    </location>
</feature>
<keyword evidence="1" id="KW-1133">Transmembrane helix</keyword>
<dbReference type="PATRIC" id="fig|1178482.3.peg.1708"/>
<evidence type="ECO:0000313" key="4">
    <source>
        <dbReference type="Proteomes" id="UP000019113"/>
    </source>
</evidence>
<name>W1N7W1_9GAMM</name>
<feature type="transmembrane region" description="Helical" evidence="1">
    <location>
        <begin position="247"/>
        <end position="270"/>
    </location>
</feature>
<dbReference type="InterPro" id="IPR000387">
    <property type="entry name" value="Tyr_Pase_dom"/>
</dbReference>
<accession>W1N7W1</accession>
<dbReference type="PANTHER" id="PTHR47216:SF4">
    <property type="entry name" value="OS01G0859400 PROTEIN"/>
    <property type="match status" value="1"/>
</dbReference>
<dbReference type="Proteomes" id="UP000019113">
    <property type="component" value="Unassembled WGS sequence"/>
</dbReference>
<organism evidence="3 4">
    <name type="scientific">Halomonas huangheensis</name>
    <dbReference type="NCBI Taxonomy" id="1178482"/>
    <lineage>
        <taxon>Bacteria</taxon>
        <taxon>Pseudomonadati</taxon>
        <taxon>Pseudomonadota</taxon>
        <taxon>Gammaproteobacteria</taxon>
        <taxon>Oceanospirillales</taxon>
        <taxon>Halomonadaceae</taxon>
        <taxon>Halomonas</taxon>
    </lineage>
</organism>
<dbReference type="PROSITE" id="PS50056">
    <property type="entry name" value="TYR_PHOSPHATASE_2"/>
    <property type="match status" value="1"/>
</dbReference>
<dbReference type="eggNOG" id="COG2453">
    <property type="taxonomic scope" value="Bacteria"/>
</dbReference>
<dbReference type="PANTHER" id="PTHR47216">
    <property type="match status" value="1"/>
</dbReference>
<dbReference type="OrthoDB" id="142078at2"/>
<evidence type="ECO:0000259" key="2">
    <source>
        <dbReference type="PROSITE" id="PS50056"/>
    </source>
</evidence>
<dbReference type="Pfam" id="PF00782">
    <property type="entry name" value="DSPc"/>
    <property type="match status" value="1"/>
</dbReference>
<dbReference type="SMART" id="SM00195">
    <property type="entry name" value="DSPc"/>
    <property type="match status" value="1"/>
</dbReference>
<feature type="transmembrane region" description="Helical" evidence="1">
    <location>
        <begin position="160"/>
        <end position="177"/>
    </location>
</feature>
<keyword evidence="1" id="KW-0812">Transmembrane</keyword>
<proteinExistence type="predicted"/>
<dbReference type="Gene3D" id="3.90.190.10">
    <property type="entry name" value="Protein tyrosine phosphatase superfamily"/>
    <property type="match status" value="1"/>
</dbReference>
<dbReference type="RefSeq" id="WP_021818661.1">
    <property type="nucleotide sequence ID" value="NZ_AVBC01000021.1"/>
</dbReference>
<feature type="transmembrane region" description="Helical" evidence="1">
    <location>
        <begin position="57"/>
        <end position="80"/>
    </location>
</feature>
<sequence length="444" mass="49233">MTATHLRHEPRPWRRATAWLVGLGIFFYASYGLANWLATQRADVPSIVFGWEQHIPFIAWTILPYWSVNLFYCASLFVCATRHELAVHARRLLTAQLIAVSFFIVMPLAFSFGQPQASGLPGVLFDALRSFDRPYNQAPSLHIALLVILWALYSEHLGGIWRWLLHGWFVLVGLSVLTTWQHHFFDIPTGALLGLLCLWLWPMEGVAPLSSLRMTNDRRRLTLCAYYAIGALLLVVVAGIGGGTWLWLLYPACSLGLVAANYLVIGAVGFQKYPHGYMSVAARLLLLPYLVGAWINSRLWTRGQPDASEIVDGVWLGRFPTSASLNGRFTRVIDVTAELPAPETTVRWFCQPMLDLVDAPPADVAAAAAQLDVDSREGPVLVACALGYSRSAGVIALWLLRSGRATDIDEAIAMIATKRPGIRLHERHRRLIAAAMHEGCTEVA</sequence>
<feature type="transmembrane region" description="Helical" evidence="1">
    <location>
        <begin position="221"/>
        <end position="241"/>
    </location>
</feature>
<feature type="transmembrane region" description="Helical" evidence="1">
    <location>
        <begin position="183"/>
        <end position="201"/>
    </location>
</feature>
<feature type="transmembrane region" description="Helical" evidence="1">
    <location>
        <begin position="134"/>
        <end position="153"/>
    </location>
</feature>
<feature type="transmembrane region" description="Helical" evidence="1">
    <location>
        <begin position="16"/>
        <end position="37"/>
    </location>
</feature>
<dbReference type="eggNOG" id="COG0671">
    <property type="taxonomic scope" value="Bacteria"/>
</dbReference>
<protein>
    <recommendedName>
        <fullName evidence="2">Tyrosine specific protein phosphatases domain-containing protein</fullName>
    </recommendedName>
</protein>